<dbReference type="Gene3D" id="3.30.1540.10">
    <property type="entry name" value="formyl-coa transferase, domain 3"/>
    <property type="match status" value="1"/>
</dbReference>
<accession>A0A5K7YXX6</accession>
<dbReference type="EMBL" id="AP021875">
    <property type="protein sequence ID" value="BBO74622.1"/>
    <property type="molecule type" value="Genomic_DNA"/>
</dbReference>
<evidence type="ECO:0000313" key="2">
    <source>
        <dbReference type="Proteomes" id="UP000427769"/>
    </source>
</evidence>
<sequence>MFDAIKGIKVLDLTRLTPGAYATKLMAEMGAEVVKIEDTGNGDYMRIVGPMYDDASVWYYAVNVSKKSACLNLKTAEGVDIFKRLVEDYDVLIEGFRPRVMGRLGLGYETLAEINPRLVYCSLTGFGQDGPFNRQPGHDINYMAIAGALGLTGLKNGPVVPPGLQVADMGGAVMAVVGVLAAYIGALRTGKGRYVDISMTDTALSLIPLEMAEYLASGKAPEAGQSYFNGGEACYAVYPTKDGRHVCMGNREEKFWKTFCRIAERPDLEELQFSTDEQAFQKIGAFFGTKTLNEVVALFEKADTCITPVLRLNEVPDHPQISAREMIVKNDKETGLPPFIACPIRSSGKNEHVYRPAPRQGEHTREVLAAAGYSGNFIEKAILDGVAR</sequence>
<dbReference type="InterPro" id="IPR003673">
    <property type="entry name" value="CoA-Trfase_fam_III"/>
</dbReference>
<organism evidence="1 2">
    <name type="scientific">Desulfosarcina widdelii</name>
    <dbReference type="NCBI Taxonomy" id="947919"/>
    <lineage>
        <taxon>Bacteria</taxon>
        <taxon>Pseudomonadati</taxon>
        <taxon>Thermodesulfobacteriota</taxon>
        <taxon>Desulfobacteria</taxon>
        <taxon>Desulfobacterales</taxon>
        <taxon>Desulfosarcinaceae</taxon>
        <taxon>Desulfosarcina</taxon>
    </lineage>
</organism>
<keyword evidence="1" id="KW-0808">Transferase</keyword>
<keyword evidence="2" id="KW-1185">Reference proteome</keyword>
<dbReference type="PANTHER" id="PTHR48228:SF5">
    <property type="entry name" value="ALPHA-METHYLACYL-COA RACEMASE"/>
    <property type="match status" value="1"/>
</dbReference>
<dbReference type="AlphaFoldDB" id="A0A5K7YXX6"/>
<proteinExistence type="predicted"/>
<dbReference type="InterPro" id="IPR050509">
    <property type="entry name" value="CoA-transferase_III"/>
</dbReference>
<dbReference type="Gene3D" id="3.40.50.10540">
    <property type="entry name" value="Crotonobetainyl-coa:carnitine coa-transferase, domain 1"/>
    <property type="match status" value="1"/>
</dbReference>
<name>A0A5K7YXX6_9BACT</name>
<dbReference type="GO" id="GO:0016740">
    <property type="term" value="F:transferase activity"/>
    <property type="evidence" value="ECO:0007669"/>
    <property type="project" value="UniProtKB-KW"/>
</dbReference>
<reference evidence="1 2" key="1">
    <citation type="submission" date="2019-11" db="EMBL/GenBank/DDBJ databases">
        <title>Comparative genomics of hydrocarbon-degrading Desulfosarcina strains.</title>
        <authorList>
            <person name="Watanabe M."/>
            <person name="Kojima H."/>
            <person name="Fukui M."/>
        </authorList>
    </citation>
    <scope>NUCLEOTIDE SEQUENCE [LARGE SCALE GENOMIC DNA]</scope>
    <source>
        <strain evidence="1 2">PP31</strain>
    </source>
</reference>
<gene>
    <name evidence="1" type="ORF">DSCW_20390</name>
</gene>
<dbReference type="InterPro" id="IPR044855">
    <property type="entry name" value="CoA-Trfase_III_dom3_sf"/>
</dbReference>
<dbReference type="KEGG" id="dwd:DSCW_20390"/>
<protein>
    <submittedName>
        <fullName evidence="1">CoA transferase</fullName>
    </submittedName>
</protein>
<evidence type="ECO:0000313" key="1">
    <source>
        <dbReference type="EMBL" id="BBO74622.1"/>
    </source>
</evidence>
<dbReference type="InterPro" id="IPR023606">
    <property type="entry name" value="CoA-Trfase_III_dom_1_sf"/>
</dbReference>
<dbReference type="Pfam" id="PF02515">
    <property type="entry name" value="CoA_transf_3"/>
    <property type="match status" value="1"/>
</dbReference>
<dbReference type="PANTHER" id="PTHR48228">
    <property type="entry name" value="SUCCINYL-COA--D-CITRAMALATE COA-TRANSFERASE"/>
    <property type="match status" value="1"/>
</dbReference>
<dbReference type="OrthoDB" id="9781472at2"/>
<dbReference type="SUPFAM" id="SSF89796">
    <property type="entry name" value="CoA-transferase family III (CaiB/BaiF)"/>
    <property type="match status" value="1"/>
</dbReference>
<dbReference type="RefSeq" id="WP_155303632.1">
    <property type="nucleotide sequence ID" value="NZ_AP021875.1"/>
</dbReference>
<dbReference type="Proteomes" id="UP000427769">
    <property type="component" value="Chromosome"/>
</dbReference>